<keyword evidence="2" id="KW-1185">Reference proteome</keyword>
<dbReference type="RefSeq" id="WP_089709870.1">
    <property type="nucleotide sequence ID" value="NZ_FOBC01000002.1"/>
</dbReference>
<dbReference type="OrthoDB" id="117888at2"/>
<accession>A0A1H7GJL9</accession>
<dbReference type="AlphaFoldDB" id="A0A1H7GJL9"/>
<reference evidence="2" key="1">
    <citation type="submission" date="2016-10" db="EMBL/GenBank/DDBJ databases">
        <authorList>
            <person name="Varghese N."/>
            <person name="Submissions S."/>
        </authorList>
    </citation>
    <scope>NUCLEOTIDE SEQUENCE [LARGE SCALE GENOMIC DNA]</scope>
    <source>
        <strain evidence="2">CGMCC 1.9150</strain>
    </source>
</reference>
<proteinExistence type="predicted"/>
<organism evidence="1 2">
    <name type="scientific">Halomonas daqiaonensis</name>
    <dbReference type="NCBI Taxonomy" id="650850"/>
    <lineage>
        <taxon>Bacteria</taxon>
        <taxon>Pseudomonadati</taxon>
        <taxon>Pseudomonadota</taxon>
        <taxon>Gammaproteobacteria</taxon>
        <taxon>Oceanospirillales</taxon>
        <taxon>Halomonadaceae</taxon>
        <taxon>Halomonas</taxon>
    </lineage>
</organism>
<dbReference type="EMBL" id="FOBC01000002">
    <property type="protein sequence ID" value="SEK38356.1"/>
    <property type="molecule type" value="Genomic_DNA"/>
</dbReference>
<evidence type="ECO:0000313" key="2">
    <source>
        <dbReference type="Proteomes" id="UP000198807"/>
    </source>
</evidence>
<dbReference type="Proteomes" id="UP000198807">
    <property type="component" value="Unassembled WGS sequence"/>
</dbReference>
<name>A0A1H7GJL9_9GAMM</name>
<gene>
    <name evidence="1" type="ORF">SAMN04488129_1022</name>
</gene>
<protein>
    <recommendedName>
        <fullName evidence="3">Antitoxin Xre/MbcA/ParS-like toxin-binding domain-containing protein</fullName>
    </recommendedName>
</protein>
<evidence type="ECO:0008006" key="3">
    <source>
        <dbReference type="Google" id="ProtNLM"/>
    </source>
</evidence>
<evidence type="ECO:0000313" key="1">
    <source>
        <dbReference type="EMBL" id="SEK38356.1"/>
    </source>
</evidence>
<sequence>MSNKNKTTTGLQVAVTILEKWGASCEQGTAILRVSPDNYALARRREPEWQVNLDEDHLTRISYILNIHAALRVIFDNPSNVYGFMSMVNHNEGFNGRSPLDVIARGDLTELRETWLHVNMLRPVIIGDEGRVNL</sequence>